<keyword evidence="5" id="KW-1185">Reference proteome</keyword>
<dbReference type="EMBL" id="CAJNOC010004019">
    <property type="protein sequence ID" value="CAF1006797.1"/>
    <property type="molecule type" value="Genomic_DNA"/>
</dbReference>
<keyword evidence="1" id="KW-0479">Metal-binding</keyword>
<dbReference type="SUPFAM" id="SSF81321">
    <property type="entry name" value="Family A G protein-coupled receptor-like"/>
    <property type="match status" value="1"/>
</dbReference>
<feature type="domain" description="Peptidase M12B" evidence="3">
    <location>
        <begin position="485"/>
        <end position="688"/>
    </location>
</feature>
<dbReference type="SUPFAM" id="SSF55486">
    <property type="entry name" value="Metalloproteases ('zincins'), catalytic domain"/>
    <property type="match status" value="1"/>
</dbReference>
<keyword evidence="2" id="KW-0812">Transmembrane</keyword>
<dbReference type="OrthoDB" id="2149267at2759"/>
<dbReference type="Proteomes" id="UP000663879">
    <property type="component" value="Unassembled WGS sequence"/>
</dbReference>
<accession>A0A814H9R8</accession>
<dbReference type="GO" id="GO:0005886">
    <property type="term" value="C:plasma membrane"/>
    <property type="evidence" value="ECO:0007669"/>
    <property type="project" value="TreeGrafter"/>
</dbReference>
<dbReference type="PANTHER" id="PTHR45702:SF2">
    <property type="entry name" value="KUZBANIAN, ISOFORM A"/>
    <property type="match status" value="1"/>
</dbReference>
<dbReference type="Pfam" id="PF13574">
    <property type="entry name" value="Reprolysin_2"/>
    <property type="match status" value="1"/>
</dbReference>
<feature type="transmembrane region" description="Helical" evidence="2">
    <location>
        <begin position="57"/>
        <end position="77"/>
    </location>
</feature>
<feature type="binding site" evidence="1">
    <location>
        <position position="633"/>
    </location>
    <ligand>
        <name>Zn(2+)</name>
        <dbReference type="ChEBI" id="CHEBI:29105"/>
        <note>catalytic</note>
    </ligand>
</feature>
<keyword evidence="2" id="KW-1133">Transmembrane helix</keyword>
<dbReference type="InterPro" id="IPR024079">
    <property type="entry name" value="MetalloPept_cat_dom_sf"/>
</dbReference>
<dbReference type="GO" id="GO:0006509">
    <property type="term" value="P:membrane protein ectodomain proteolysis"/>
    <property type="evidence" value="ECO:0007669"/>
    <property type="project" value="TreeGrafter"/>
</dbReference>
<comment type="caution">
    <text evidence="4">The sequence shown here is derived from an EMBL/GenBank/DDBJ whole genome shotgun (WGS) entry which is preliminary data.</text>
</comment>
<feature type="non-terminal residue" evidence="4">
    <location>
        <position position="1"/>
    </location>
</feature>
<feature type="binding site" evidence="1">
    <location>
        <position position="639"/>
    </location>
    <ligand>
        <name>Zn(2+)</name>
        <dbReference type="ChEBI" id="CHEBI:29105"/>
        <note>catalytic</note>
    </ligand>
</feature>
<feature type="transmembrane region" description="Helical" evidence="2">
    <location>
        <begin position="97"/>
        <end position="118"/>
    </location>
</feature>
<protein>
    <recommendedName>
        <fullName evidence="3">Peptidase M12B domain-containing protein</fullName>
    </recommendedName>
</protein>
<feature type="transmembrane region" description="Helical" evidence="2">
    <location>
        <begin position="24"/>
        <end position="45"/>
    </location>
</feature>
<comment type="caution">
    <text evidence="1">Lacks conserved residue(s) required for the propagation of feature annotation.</text>
</comment>
<proteinExistence type="predicted"/>
<feature type="transmembrane region" description="Helical" evidence="2">
    <location>
        <begin position="138"/>
        <end position="158"/>
    </location>
</feature>
<reference evidence="4" key="1">
    <citation type="submission" date="2021-02" db="EMBL/GenBank/DDBJ databases">
        <authorList>
            <person name="Nowell W R."/>
        </authorList>
    </citation>
    <scope>NUCLEOTIDE SEQUENCE</scope>
    <source>
        <strain evidence="4">Ploen Becks lab</strain>
    </source>
</reference>
<dbReference type="Gene3D" id="3.40.390.10">
    <property type="entry name" value="Collagenase (Catalytic Domain)"/>
    <property type="match status" value="1"/>
</dbReference>
<evidence type="ECO:0000256" key="1">
    <source>
        <dbReference type="PROSITE-ProRule" id="PRU00276"/>
    </source>
</evidence>
<dbReference type="GO" id="GO:0046872">
    <property type="term" value="F:metal ion binding"/>
    <property type="evidence" value="ECO:0007669"/>
    <property type="project" value="UniProtKB-KW"/>
</dbReference>
<evidence type="ECO:0000256" key="2">
    <source>
        <dbReference type="SAM" id="Phobius"/>
    </source>
</evidence>
<evidence type="ECO:0000313" key="4">
    <source>
        <dbReference type="EMBL" id="CAF1006797.1"/>
    </source>
</evidence>
<dbReference type="GO" id="GO:0004222">
    <property type="term" value="F:metalloendopeptidase activity"/>
    <property type="evidence" value="ECO:0007669"/>
    <property type="project" value="InterPro"/>
</dbReference>
<dbReference type="InterPro" id="IPR051489">
    <property type="entry name" value="ADAM_Metalloproteinase"/>
</dbReference>
<dbReference type="InterPro" id="IPR001590">
    <property type="entry name" value="Peptidase_M12B"/>
</dbReference>
<name>A0A814H9R8_9BILA</name>
<dbReference type="AlphaFoldDB" id="A0A814H9R8"/>
<dbReference type="GO" id="GO:0007219">
    <property type="term" value="P:Notch signaling pathway"/>
    <property type="evidence" value="ECO:0007669"/>
    <property type="project" value="TreeGrafter"/>
</dbReference>
<sequence>MYDSLISNNSTSSTSIFYINWFEFSLGFLGYLGSITNIINIFVFLNKNLKDPVYDYMLAISIIDFLYITFIGSEVVYRCGSSCNFRFNYYSTQIYELVFIDYLTSSMALSTIFIELYVSMDRLLLLSNKKYLHKKSTFLILTLIIIFSLVFYLPVLFLKKISKIPEGYALILTDFGSSTFGRTIPGILSGVRLLLVLFCLSIVNALCFIQFRKHLFYKVNLKFKINFNMNATSVNVSRELSTVSNGRPRNSNQFSKSNESKIIKNITLMIISMSCLFIIGNLPWEPIEHLKNYDYVKSLGSINKNIEKVLEFSAFRKNFTLNLFKKQSNILESVNSSLDNKNIELKNFDLNYEGFLIDEPNDSFASGIILDKYFYGTIRSKRYGNFYIEPSKSLSNLEPIIYKETDVILEQNFSRTINKIKETLKLRRDAIQQKSNRLLFPNDSNVCNLNLNIDPYFYERIYKKEGHKDQNKTMSYILLMLKIQIEFLNDIFNPIEFYNYDKSGYYTGVRFIIEQLKIWTFKSCLEKALNESENSKINTFCSNTTKPLEFLTLISGQNNDDYCLAYTLTARNFPNNTIGAAWLGDYDKNYGLCGKYSTRLNLGFNTGFISIVYQNFRLPDYKINIALAHEIGHSFGADHDLEDDLICSPSLNNGGVFLMSKSLKNGRDKNNLLFSTCSINQMSKHINSIVNDSRRFCFK</sequence>
<dbReference type="PANTHER" id="PTHR45702">
    <property type="entry name" value="ADAM10/ADAM17 METALLOPEPTIDASE FAMILY MEMBER"/>
    <property type="match status" value="1"/>
</dbReference>
<evidence type="ECO:0000259" key="3">
    <source>
        <dbReference type="PROSITE" id="PS50215"/>
    </source>
</evidence>
<dbReference type="Gene3D" id="1.20.1070.10">
    <property type="entry name" value="Rhodopsin 7-helix transmembrane proteins"/>
    <property type="match status" value="1"/>
</dbReference>
<feature type="active site" evidence="1">
    <location>
        <position position="630"/>
    </location>
</feature>
<keyword evidence="2" id="KW-0472">Membrane</keyword>
<gene>
    <name evidence="4" type="ORF">OXX778_LOCUS16690</name>
</gene>
<feature type="transmembrane region" description="Helical" evidence="2">
    <location>
        <begin position="187"/>
        <end position="209"/>
    </location>
</feature>
<keyword evidence="1" id="KW-0862">Zinc</keyword>
<feature type="transmembrane region" description="Helical" evidence="2">
    <location>
        <begin position="266"/>
        <end position="284"/>
    </location>
</feature>
<organism evidence="4 5">
    <name type="scientific">Brachionus calyciflorus</name>
    <dbReference type="NCBI Taxonomy" id="104777"/>
    <lineage>
        <taxon>Eukaryota</taxon>
        <taxon>Metazoa</taxon>
        <taxon>Spiralia</taxon>
        <taxon>Gnathifera</taxon>
        <taxon>Rotifera</taxon>
        <taxon>Eurotatoria</taxon>
        <taxon>Monogononta</taxon>
        <taxon>Pseudotrocha</taxon>
        <taxon>Ploima</taxon>
        <taxon>Brachionidae</taxon>
        <taxon>Brachionus</taxon>
    </lineage>
</organism>
<dbReference type="PROSITE" id="PS50215">
    <property type="entry name" value="ADAM_MEPRO"/>
    <property type="match status" value="1"/>
</dbReference>
<feature type="binding site" evidence="1">
    <location>
        <position position="629"/>
    </location>
    <ligand>
        <name>Zn(2+)</name>
        <dbReference type="ChEBI" id="CHEBI:29105"/>
        <note>catalytic</note>
    </ligand>
</feature>
<evidence type="ECO:0000313" key="5">
    <source>
        <dbReference type="Proteomes" id="UP000663879"/>
    </source>
</evidence>